<feature type="non-terminal residue" evidence="2">
    <location>
        <position position="1"/>
    </location>
</feature>
<feature type="compositionally biased region" description="Basic residues" evidence="1">
    <location>
        <begin position="1"/>
        <end position="12"/>
    </location>
</feature>
<name>A0A6J4MY05_9ACTN</name>
<dbReference type="AlphaFoldDB" id="A0A6J4MY05"/>
<accession>A0A6J4MY05</accession>
<evidence type="ECO:0000313" key="2">
    <source>
        <dbReference type="EMBL" id="CAA9372222.1"/>
    </source>
</evidence>
<proteinExistence type="predicted"/>
<reference evidence="2" key="1">
    <citation type="submission" date="2020-02" db="EMBL/GenBank/DDBJ databases">
        <authorList>
            <person name="Meier V. D."/>
        </authorList>
    </citation>
    <scope>NUCLEOTIDE SEQUENCE</scope>
    <source>
        <strain evidence="2">AVDCRST_MAG06</strain>
    </source>
</reference>
<feature type="region of interest" description="Disordered" evidence="1">
    <location>
        <begin position="1"/>
        <end position="138"/>
    </location>
</feature>
<protein>
    <submittedName>
        <fullName evidence="2">Sigma-54 dependent transcriptional regulator</fullName>
    </submittedName>
</protein>
<feature type="compositionally biased region" description="Basic residues" evidence="1">
    <location>
        <begin position="114"/>
        <end position="127"/>
    </location>
</feature>
<feature type="compositionally biased region" description="Basic and acidic residues" evidence="1">
    <location>
        <begin position="25"/>
        <end position="36"/>
    </location>
</feature>
<evidence type="ECO:0000256" key="1">
    <source>
        <dbReference type="SAM" id="MobiDB-lite"/>
    </source>
</evidence>
<sequence length="138" mass="15749">RRHRPGRHRRRRSDGGGVPPRQGCRRPDDARGDRPLLRPPQARHRRRLPRLGSHTRAHRPGQRPLSVRRGRTTGAVPVSDDVQRLRRDRRPQQRARCVGAPGGADRGGRPGLPRCRRPRHAQGRRLPCRPSLRDPAPV</sequence>
<gene>
    <name evidence="2" type="ORF">AVDCRST_MAG06-156</name>
</gene>
<feature type="compositionally biased region" description="Basic residues" evidence="1">
    <location>
        <begin position="41"/>
        <end position="71"/>
    </location>
</feature>
<organism evidence="2">
    <name type="scientific">uncultured Nocardioides sp</name>
    <dbReference type="NCBI Taxonomy" id="198441"/>
    <lineage>
        <taxon>Bacteria</taxon>
        <taxon>Bacillati</taxon>
        <taxon>Actinomycetota</taxon>
        <taxon>Actinomycetes</taxon>
        <taxon>Propionibacteriales</taxon>
        <taxon>Nocardioidaceae</taxon>
        <taxon>Nocardioides</taxon>
        <taxon>environmental samples</taxon>
    </lineage>
</organism>
<feature type="non-terminal residue" evidence="2">
    <location>
        <position position="138"/>
    </location>
</feature>
<dbReference type="EMBL" id="CADCUP010000013">
    <property type="protein sequence ID" value="CAA9372222.1"/>
    <property type="molecule type" value="Genomic_DNA"/>
</dbReference>